<evidence type="ECO:0000313" key="1">
    <source>
        <dbReference type="EMBL" id="OGM97565.1"/>
    </source>
</evidence>
<proteinExistence type="predicted"/>
<gene>
    <name evidence="1" type="ORF">A2735_01555</name>
</gene>
<dbReference type="AlphaFoldDB" id="A0A1F8EC48"/>
<name>A0A1F8EC48_9BACT</name>
<accession>A0A1F8EC48</accession>
<comment type="caution">
    <text evidence="1">The sequence shown here is derived from an EMBL/GenBank/DDBJ whole genome shotgun (WGS) entry which is preliminary data.</text>
</comment>
<organism evidence="1 2">
    <name type="scientific">Candidatus Yanofskybacteria bacterium RIFCSPHIGHO2_01_FULL_41_21</name>
    <dbReference type="NCBI Taxonomy" id="1802660"/>
    <lineage>
        <taxon>Bacteria</taxon>
        <taxon>Candidatus Yanofskyibacteriota</taxon>
    </lineage>
</organism>
<sequence length="80" mass="9119">MDCDYILVCESGSGFYRIRESVPFHASTPEEAVEQAKKIVSQEQLELLQAHSFSFAKGTLYRGFLEINGEDFVKTTHKME</sequence>
<evidence type="ECO:0000313" key="2">
    <source>
        <dbReference type="Proteomes" id="UP000178520"/>
    </source>
</evidence>
<protein>
    <submittedName>
        <fullName evidence="1">Uncharacterized protein</fullName>
    </submittedName>
</protein>
<dbReference type="EMBL" id="MGJA01000011">
    <property type="protein sequence ID" value="OGM97565.1"/>
    <property type="molecule type" value="Genomic_DNA"/>
</dbReference>
<dbReference type="Proteomes" id="UP000178520">
    <property type="component" value="Unassembled WGS sequence"/>
</dbReference>
<reference evidence="1 2" key="1">
    <citation type="journal article" date="2016" name="Nat. Commun.">
        <title>Thousands of microbial genomes shed light on interconnected biogeochemical processes in an aquifer system.</title>
        <authorList>
            <person name="Anantharaman K."/>
            <person name="Brown C.T."/>
            <person name="Hug L.A."/>
            <person name="Sharon I."/>
            <person name="Castelle C.J."/>
            <person name="Probst A.J."/>
            <person name="Thomas B.C."/>
            <person name="Singh A."/>
            <person name="Wilkins M.J."/>
            <person name="Karaoz U."/>
            <person name="Brodie E.L."/>
            <person name="Williams K.H."/>
            <person name="Hubbard S.S."/>
            <person name="Banfield J.F."/>
        </authorList>
    </citation>
    <scope>NUCLEOTIDE SEQUENCE [LARGE SCALE GENOMIC DNA]</scope>
</reference>